<feature type="domain" description="YcaO" evidence="1">
    <location>
        <begin position="393"/>
        <end position="766"/>
    </location>
</feature>
<reference evidence="2 3" key="1">
    <citation type="submission" date="2018-11" db="EMBL/GenBank/DDBJ databases">
        <title>Draft genome of Simplicispira Flexivirga sp. BO-16.</title>
        <authorList>
            <person name="Im W.T."/>
        </authorList>
    </citation>
    <scope>NUCLEOTIDE SEQUENCE [LARGE SCALE GENOMIC DNA]</scope>
    <source>
        <strain evidence="2 3">BO-16</strain>
    </source>
</reference>
<sequence>MSTPVLRFRRDEVVTRVPGDGVFIASESGGSTRLHGAAISAAAPLLDGTRDQAQVVQALADELGVDQADRAVRALLDTGHVVAVDPNLDDGAAGYLDALGRDGDSGVRRLHAATIAVLRIGQARNIDLTPIRQDAEATVVEYAGIEEVPPSVDLLLVVTDDYQRSALREINRVAVHRGLSWLLVKPFGTSAWVGPLVHPGVTACFECLHVRLASKNLPQSYLRQRGALTGDATPTALGLRSGIGAALRLAIHTAQTHLATQGEVPRETARRDGDVVTLDLRTLETERHHLDPRPQCPVCGEASLQERRMSAPIHLDPQPKAVRNDGGHRAMSPGAFVTAHESLVSPITGPVSHLTPSPSVGEGLHVYTAGQNFAVPMRGLADLRAGLRSMSCGKGQTAIQAKASALGEAIERYSGLFHGDEPRVLARAADLAPQDFVHPNELHHFSDAQFRDRAEWNQRPSHFHWVGDPLDPHALIEWTPVWSMSEQRFKLVPTATMFYAYHSADYPFYASSNSNGCAAGSSLADAILQGFMELVERDATAIWWYNRLRRPRVDLDSFDNPYFGHWQRQYRALHRDAWVLDLTTDLGIPTVVAVSYRTDKPAQDILFALGSHFDLSVAIGRALSEMNQFIGPVAHLPADGSGSYTFSDQAQVDFWKHETIERNPYLVPDPDLPATRAGDYVDVSTDDLAQDVDLARRIVERHGMELLVLDQTRIDIGLPVARVMVPGLRHFWPRYAPGRLYDVPVQLGWADRPTDEAELNPIGVFI</sequence>
<dbReference type="Gene3D" id="3.30.40.250">
    <property type="match status" value="1"/>
</dbReference>
<evidence type="ECO:0000313" key="2">
    <source>
        <dbReference type="EMBL" id="RNI21116.1"/>
    </source>
</evidence>
<dbReference type="Proteomes" id="UP000271678">
    <property type="component" value="Unassembled WGS sequence"/>
</dbReference>
<evidence type="ECO:0000313" key="3">
    <source>
        <dbReference type="Proteomes" id="UP000271678"/>
    </source>
</evidence>
<name>A0A3M9M6K1_9MICO</name>
<dbReference type="SUPFAM" id="SSF69572">
    <property type="entry name" value="Activating enzymes of the ubiquitin-like proteins"/>
    <property type="match status" value="1"/>
</dbReference>
<dbReference type="GO" id="GO:0008641">
    <property type="term" value="F:ubiquitin-like modifier activating enzyme activity"/>
    <property type="evidence" value="ECO:0007669"/>
    <property type="project" value="InterPro"/>
</dbReference>
<dbReference type="InterPro" id="IPR003776">
    <property type="entry name" value="YcaO-like_dom"/>
</dbReference>
<comment type="caution">
    <text evidence="2">The sequence shown here is derived from an EMBL/GenBank/DDBJ whole genome shotgun (WGS) entry which is preliminary data.</text>
</comment>
<dbReference type="NCBIfam" id="TIGR03882">
    <property type="entry name" value="cyclo_dehyd_2"/>
    <property type="match status" value="1"/>
</dbReference>
<dbReference type="Gene3D" id="3.30.1330.230">
    <property type="match status" value="2"/>
</dbReference>
<protein>
    <submittedName>
        <fullName evidence="2">Goadsporin biosynthetic protein</fullName>
    </submittedName>
</protein>
<gene>
    <name evidence="2" type="ORF">EFY87_12640</name>
</gene>
<dbReference type="InterPro" id="IPR035985">
    <property type="entry name" value="Ubiquitin-activating_enz"/>
</dbReference>
<dbReference type="AlphaFoldDB" id="A0A3M9M6K1"/>
<organism evidence="2 3">
    <name type="scientific">Flexivirga caeni</name>
    <dbReference type="NCBI Taxonomy" id="2294115"/>
    <lineage>
        <taxon>Bacteria</taxon>
        <taxon>Bacillati</taxon>
        <taxon>Actinomycetota</taxon>
        <taxon>Actinomycetes</taxon>
        <taxon>Micrococcales</taxon>
        <taxon>Dermacoccaceae</taxon>
        <taxon>Flexivirga</taxon>
    </lineage>
</organism>
<dbReference type="OrthoDB" id="2379922at2"/>
<dbReference type="Gene3D" id="3.30.160.660">
    <property type="match status" value="1"/>
</dbReference>
<dbReference type="EMBL" id="RJJQ01000012">
    <property type="protein sequence ID" value="RNI21116.1"/>
    <property type="molecule type" value="Genomic_DNA"/>
</dbReference>
<dbReference type="Pfam" id="PF02624">
    <property type="entry name" value="YcaO"/>
    <property type="match status" value="1"/>
</dbReference>
<evidence type="ECO:0000259" key="1">
    <source>
        <dbReference type="PROSITE" id="PS51664"/>
    </source>
</evidence>
<dbReference type="Gene3D" id="3.90.930.60">
    <property type="match status" value="1"/>
</dbReference>
<dbReference type="PROSITE" id="PS51664">
    <property type="entry name" value="YCAO"/>
    <property type="match status" value="1"/>
</dbReference>
<dbReference type="NCBIfam" id="TIGR03604">
    <property type="entry name" value="TOMM_cyclo_SagD"/>
    <property type="match status" value="1"/>
</dbReference>
<keyword evidence="3" id="KW-1185">Reference proteome</keyword>
<proteinExistence type="predicted"/>
<dbReference type="Gene3D" id="3.40.50.720">
    <property type="entry name" value="NAD(P)-binding Rossmann-like Domain"/>
    <property type="match status" value="1"/>
</dbReference>
<dbReference type="RefSeq" id="WP_123271835.1">
    <property type="nucleotide sequence ID" value="NZ_RJJQ01000012.1"/>
</dbReference>
<accession>A0A3M9M6K1</accession>
<dbReference type="PANTHER" id="PTHR37809:SF1">
    <property type="entry name" value="RIBOSOMAL PROTEIN S12 METHYLTHIOTRANSFERASE ACCESSORY FACTOR YCAO"/>
    <property type="match status" value="1"/>
</dbReference>
<dbReference type="InterPro" id="IPR022291">
    <property type="entry name" value="Bacteriocin_synth_cyclodeHase"/>
</dbReference>
<dbReference type="InterPro" id="IPR027624">
    <property type="entry name" value="TOMM_cyclo_SagD"/>
</dbReference>
<dbReference type="PANTHER" id="PTHR37809">
    <property type="entry name" value="RIBOSOMAL PROTEIN S12 METHYLTHIOTRANSFERASE ACCESSORY FACTOR YCAO"/>
    <property type="match status" value="1"/>
</dbReference>
<dbReference type="NCBIfam" id="TIGR00702">
    <property type="entry name" value="YcaO-type kinase domain"/>
    <property type="match status" value="1"/>
</dbReference>